<dbReference type="RefSeq" id="WP_118261077.1">
    <property type="nucleotide sequence ID" value="NZ_QRZA01000023.1"/>
</dbReference>
<protein>
    <submittedName>
        <fullName evidence="1">Uncharacterized protein</fullName>
    </submittedName>
</protein>
<sequence>MDLKKRIIKNYVNFRGKSLYGRKIVLIESDDWGSIRMPSRAVYNKLVQSGLQIDNVYFDKYDSLESEDDLTELFDVLTSVKDSNGRNAIIAPYTLSANPNYEKIQEYNFEQYFYEPVIETYLRHPHTEHAFPIIKQGIKQGIWDPQFHGREHVNVRRWLKACQRNNTNTKIAFEEHAFVAMAFPQDLYCFPAFDYDDEKEFCEIKKIISEGIDLFKQLYNVSPISICPPCGMMNKNMFQIAVDKGIRLLSGQLFTHKRSGDYKKIDYFWGEKYGDKSIFYRRNCKFEPSNHLNPDPVNSCLEEIDLAFKWGKPAVIDSHRVNYIGRIFPENRERSLRLLKTLLVTIVKRWPDVEFMTCKEIYELYK</sequence>
<dbReference type="AlphaFoldDB" id="A0A412WXE9"/>
<organism evidence="1 2">
    <name type="scientific">Butyricimonas virosa</name>
    <dbReference type="NCBI Taxonomy" id="544645"/>
    <lineage>
        <taxon>Bacteria</taxon>
        <taxon>Pseudomonadati</taxon>
        <taxon>Bacteroidota</taxon>
        <taxon>Bacteroidia</taxon>
        <taxon>Bacteroidales</taxon>
        <taxon>Odoribacteraceae</taxon>
        <taxon>Butyricimonas</taxon>
    </lineage>
</organism>
<evidence type="ECO:0000313" key="2">
    <source>
        <dbReference type="Proteomes" id="UP000283589"/>
    </source>
</evidence>
<dbReference type="InterPro" id="IPR011330">
    <property type="entry name" value="Glyco_hydro/deAcase_b/a-brl"/>
</dbReference>
<evidence type="ECO:0000313" key="1">
    <source>
        <dbReference type="EMBL" id="RGV32176.1"/>
    </source>
</evidence>
<dbReference type="GO" id="GO:0005975">
    <property type="term" value="P:carbohydrate metabolic process"/>
    <property type="evidence" value="ECO:0007669"/>
    <property type="project" value="InterPro"/>
</dbReference>
<proteinExistence type="predicted"/>
<dbReference type="Gene3D" id="3.20.20.370">
    <property type="entry name" value="Glycoside hydrolase/deacetylase"/>
    <property type="match status" value="1"/>
</dbReference>
<reference evidence="1 2" key="1">
    <citation type="submission" date="2018-08" db="EMBL/GenBank/DDBJ databases">
        <title>A genome reference for cultivated species of the human gut microbiota.</title>
        <authorList>
            <person name="Zou Y."/>
            <person name="Xue W."/>
            <person name="Luo G."/>
        </authorList>
    </citation>
    <scope>NUCLEOTIDE SEQUENCE [LARGE SCALE GENOMIC DNA]</scope>
    <source>
        <strain evidence="1 2">AF14-49</strain>
    </source>
</reference>
<dbReference type="EMBL" id="QRZA01000023">
    <property type="protein sequence ID" value="RGV32176.1"/>
    <property type="molecule type" value="Genomic_DNA"/>
</dbReference>
<gene>
    <name evidence="1" type="ORF">DWW18_14915</name>
</gene>
<dbReference type="SUPFAM" id="SSF88713">
    <property type="entry name" value="Glycoside hydrolase/deacetylase"/>
    <property type="match status" value="1"/>
</dbReference>
<dbReference type="Proteomes" id="UP000283589">
    <property type="component" value="Unassembled WGS sequence"/>
</dbReference>
<comment type="caution">
    <text evidence="1">The sequence shown here is derived from an EMBL/GenBank/DDBJ whole genome shotgun (WGS) entry which is preliminary data.</text>
</comment>
<accession>A0A412WXE9</accession>
<name>A0A412WXE9_9BACT</name>